<proteinExistence type="predicted"/>
<dbReference type="PANTHER" id="PTHR47331">
    <property type="entry name" value="PHD-TYPE DOMAIN-CONTAINING PROTEIN"/>
    <property type="match status" value="1"/>
</dbReference>
<gene>
    <name evidence="1" type="ORF">SKAU_G00282640</name>
</gene>
<evidence type="ECO:0000313" key="1">
    <source>
        <dbReference type="EMBL" id="KAJ8346863.1"/>
    </source>
</evidence>
<dbReference type="EMBL" id="JAINUF010000011">
    <property type="protein sequence ID" value="KAJ8346863.1"/>
    <property type="molecule type" value="Genomic_DNA"/>
</dbReference>
<comment type="caution">
    <text evidence="1">The sequence shown here is derived from an EMBL/GenBank/DDBJ whole genome shotgun (WGS) entry which is preliminary data.</text>
</comment>
<organism evidence="1 2">
    <name type="scientific">Synaphobranchus kaupii</name>
    <name type="common">Kaup's arrowtooth eel</name>
    <dbReference type="NCBI Taxonomy" id="118154"/>
    <lineage>
        <taxon>Eukaryota</taxon>
        <taxon>Metazoa</taxon>
        <taxon>Chordata</taxon>
        <taxon>Craniata</taxon>
        <taxon>Vertebrata</taxon>
        <taxon>Euteleostomi</taxon>
        <taxon>Actinopterygii</taxon>
        <taxon>Neopterygii</taxon>
        <taxon>Teleostei</taxon>
        <taxon>Anguilliformes</taxon>
        <taxon>Synaphobranchidae</taxon>
        <taxon>Synaphobranchus</taxon>
    </lineage>
</organism>
<evidence type="ECO:0000313" key="2">
    <source>
        <dbReference type="Proteomes" id="UP001152622"/>
    </source>
</evidence>
<keyword evidence="2" id="KW-1185">Reference proteome</keyword>
<dbReference type="OrthoDB" id="8949414at2759"/>
<dbReference type="AlphaFoldDB" id="A0A9Q1EXC1"/>
<name>A0A9Q1EXC1_SYNKA</name>
<protein>
    <submittedName>
        <fullName evidence="1">Uncharacterized protein</fullName>
    </submittedName>
</protein>
<dbReference type="Pfam" id="PF05380">
    <property type="entry name" value="Peptidase_A17"/>
    <property type="match status" value="1"/>
</dbReference>
<dbReference type="PANTHER" id="PTHR47331:SF6">
    <property type="entry name" value="DOUBLECORTIN DOMAIN-CONTAINING PROTEIN"/>
    <property type="match status" value="1"/>
</dbReference>
<dbReference type="InterPro" id="IPR008042">
    <property type="entry name" value="Retrotrans_Pao"/>
</dbReference>
<accession>A0A9Q1EXC1</accession>
<dbReference type="Proteomes" id="UP001152622">
    <property type="component" value="Chromosome 11"/>
</dbReference>
<sequence length="326" mass="36185">MAAREAEDEYDVDARHFIERDFYIDDALKSFPTEAEAIDVLQRARNMLALSNLHLHKIASNRVEVVNAFPPEGRAKEIKDLDLSVDEPPVQRSLGPRLLSCVFSDASVKAIAAVAYLKVTHEDGHSEVGFILGKAKLAPVPELTIPRLELCAAVLAVELSELLTEELDMKCLQVICALLTVDPLIKAVAHLRHISRSFIKSKDDISCAGWHLCKTSLTDEDLTQAEHTVIRCVQREAYAEEIKCIMAKRDLLSNSSLRKLHPIIDDNGLLRVGGRLTESKLLRHEANPLLIPGKHHIATLLIRHHHAAVKHQGRHLTEGAVRASGL</sequence>
<reference evidence="1" key="1">
    <citation type="journal article" date="2023" name="Science">
        <title>Genome structures resolve the early diversification of teleost fishes.</title>
        <authorList>
            <person name="Parey E."/>
            <person name="Louis A."/>
            <person name="Montfort J."/>
            <person name="Bouchez O."/>
            <person name="Roques C."/>
            <person name="Iampietro C."/>
            <person name="Lluch J."/>
            <person name="Castinel A."/>
            <person name="Donnadieu C."/>
            <person name="Desvignes T."/>
            <person name="Floi Bucao C."/>
            <person name="Jouanno E."/>
            <person name="Wen M."/>
            <person name="Mejri S."/>
            <person name="Dirks R."/>
            <person name="Jansen H."/>
            <person name="Henkel C."/>
            <person name="Chen W.J."/>
            <person name="Zahm M."/>
            <person name="Cabau C."/>
            <person name="Klopp C."/>
            <person name="Thompson A.W."/>
            <person name="Robinson-Rechavi M."/>
            <person name="Braasch I."/>
            <person name="Lecointre G."/>
            <person name="Bobe J."/>
            <person name="Postlethwait J.H."/>
            <person name="Berthelot C."/>
            <person name="Roest Crollius H."/>
            <person name="Guiguen Y."/>
        </authorList>
    </citation>
    <scope>NUCLEOTIDE SEQUENCE</scope>
    <source>
        <strain evidence="1">WJC10195</strain>
    </source>
</reference>